<dbReference type="Gene3D" id="3.40.50.80">
    <property type="entry name" value="Nucleotide-binding domain of ferredoxin-NADP reductase (FNR) module"/>
    <property type="match status" value="1"/>
</dbReference>
<keyword evidence="4 12" id="KW-0285">Flavoprotein</keyword>
<evidence type="ECO:0000256" key="13">
    <source>
        <dbReference type="SAM" id="MobiDB-lite"/>
    </source>
</evidence>
<evidence type="ECO:0000256" key="8">
    <source>
        <dbReference type="ARBA" id="ARBA00022857"/>
    </source>
</evidence>
<keyword evidence="3 12" id="KW-0349">Heme</keyword>
<dbReference type="SUPFAM" id="SSF48264">
    <property type="entry name" value="Cytochrome P450"/>
    <property type="match status" value="1"/>
</dbReference>
<dbReference type="CDD" id="cd06206">
    <property type="entry name" value="bifunctional_CYPOR"/>
    <property type="match status" value="1"/>
</dbReference>
<dbReference type="PRINTS" id="PR00463">
    <property type="entry name" value="EP450I"/>
</dbReference>
<dbReference type="InterPro" id="IPR001128">
    <property type="entry name" value="Cyt_P450"/>
</dbReference>
<dbReference type="InterPro" id="IPR023206">
    <property type="entry name" value="Bifunctional_P450_P450_red"/>
</dbReference>
<dbReference type="PROSITE" id="PS00086">
    <property type="entry name" value="CYTOCHROME_P450"/>
    <property type="match status" value="1"/>
</dbReference>
<dbReference type="PROSITE" id="PS51384">
    <property type="entry name" value="FAD_FR"/>
    <property type="match status" value="1"/>
</dbReference>
<comment type="cofactor">
    <cofactor evidence="12">
        <name>heme</name>
        <dbReference type="ChEBI" id="CHEBI:30413"/>
    </cofactor>
</comment>
<comment type="caution">
    <text evidence="16">The sequence shown here is derived from an EMBL/GenBank/DDBJ whole genome shotgun (WGS) entry which is preliminary data.</text>
</comment>
<proteinExistence type="inferred from homology"/>
<evidence type="ECO:0000256" key="5">
    <source>
        <dbReference type="ARBA" id="ARBA00022643"/>
    </source>
</evidence>
<dbReference type="SUPFAM" id="SSF52343">
    <property type="entry name" value="Ferredoxin reductase-like, C-terminal NADP-linked domain"/>
    <property type="match status" value="1"/>
</dbReference>
<sequence>MSSAPPTIPQPRPLPLLGNLRDIDPVAPLQGLMRLAERFGPIFAIEINGERIVVLGSQALVDEVTNEQRFVKKLSRPLEMLRDLSGDGLFTAYNDEPNWALAHRLLMPAFGPLGVRDMFDGMLDVAEQMLLRWERFGPGATIDVADDMTRLTLDTIALCAFDYRFNSFYRDRLHPFVGAMVRTLAESDDRARRPPFVSRMMLRTRRRHSADLQLLHDTADAIIAGRRRQPRRDGRDDLLDHMLNGRDPDSGEGLCDDNIRYQMVTFLIAGHETTSGLLSFALHFLLKHPAIMTRARERVDAVLGDERPRVDHLARLDYIDWILKEALRLWPTAPAFALAPHVATTLGEGYRINPQDTLVVLLPTLHRDPTVWDEPEAFRPERFAPQAEAALPPNAWKPFGNGARACIGRTFALQEATLVLAAILQRFELSAVDPDYTLKVVETLTLKPEGLRIRVKRREAGRRPSRHDTPTAAAAQHSPPTADGAGTPLLVLYGSQTGSARAFAERIAEQGATRGYRSEAAALDERAGGLPCEGPVVIVSASYEGEPPDNARRFIAWLEALAPEALAGVRFTVFGVGDRQWSRTWQAIPRRLDAAMAQAGAHRLKTRGETDASGDFVGGFERWYADLWQALERGDSDRGDNGTPITEVNRLSVEVLTPEREAILGIGELHRARVVDNRELVDLSAAGARSRRHIEIALPTPLDWQAGDYLAVLPHNPGRDVQRALRRFALAADSRLAIRASDAPLPAGEHSAEEVLASYVELGQSASIEQIEQLAAATACPPERAALQALTVPATHETEVLGRRLSLLDLLERFPACALSLADFLAALPPLRMRQYSIASSPRHDPQRCALTVSVVNDEALAGGRRHHGVASSWLAGLETGMPLSVALRHAPPAFHLPQERSTPLIMIAAGSGIAPFRGFIQERALQLAAGETPGPALLFFGARHPDADDLYRDELSVWQAQGAVEVQRAFSQAPAGEIRYVQQRLWQERRRVIELLERGAIVYVCGDGQRMAPAVRTTFVTILAEAEALDTADAEARMMQFEDEEKRYRVEIFG</sequence>
<dbReference type="RefSeq" id="WP_019950445.1">
    <property type="nucleotide sequence ID" value="NZ_JBHLVX010000022.1"/>
</dbReference>
<dbReference type="Pfam" id="PF00258">
    <property type="entry name" value="Flavodoxin_1"/>
    <property type="match status" value="1"/>
</dbReference>
<feature type="compositionally biased region" description="Basic residues" evidence="13">
    <location>
        <begin position="456"/>
        <end position="465"/>
    </location>
</feature>
<dbReference type="EC" id="1.14.14.1" evidence="12"/>
<evidence type="ECO:0000256" key="4">
    <source>
        <dbReference type="ARBA" id="ARBA00022630"/>
    </source>
</evidence>
<feature type="domain" description="Flavodoxin-like" evidence="14">
    <location>
        <begin position="489"/>
        <end position="628"/>
    </location>
</feature>
<evidence type="ECO:0000256" key="1">
    <source>
        <dbReference type="ARBA" id="ARBA00010018"/>
    </source>
</evidence>
<dbReference type="SUPFAM" id="SSF52218">
    <property type="entry name" value="Flavoproteins"/>
    <property type="match status" value="1"/>
</dbReference>
<evidence type="ECO:0000256" key="12">
    <source>
        <dbReference type="PIRNR" id="PIRNR000209"/>
    </source>
</evidence>
<comment type="cofactor">
    <cofactor evidence="12">
        <name>FAD</name>
        <dbReference type="ChEBI" id="CHEBI:57692"/>
    </cofactor>
    <cofactor evidence="12">
        <name>FMN</name>
        <dbReference type="ChEBI" id="CHEBI:58210"/>
    </cofactor>
</comment>
<dbReference type="PIRSF" id="PIRSF000209">
    <property type="entry name" value="Bifunctional_P450_P450R"/>
    <property type="match status" value="1"/>
</dbReference>
<dbReference type="Pfam" id="PF00175">
    <property type="entry name" value="NAD_binding_1"/>
    <property type="match status" value="1"/>
</dbReference>
<dbReference type="EMBL" id="JBHLVX010000022">
    <property type="protein sequence ID" value="MFC0267719.1"/>
    <property type="molecule type" value="Genomic_DNA"/>
</dbReference>
<dbReference type="InterPro" id="IPR008254">
    <property type="entry name" value="Flavodoxin/NO_synth"/>
</dbReference>
<keyword evidence="17" id="KW-1185">Reference proteome</keyword>
<keyword evidence="2 12" id="KW-0813">Transport</keyword>
<dbReference type="PRINTS" id="PR00385">
    <property type="entry name" value="P450"/>
</dbReference>
<keyword evidence="7 12" id="KW-0274">FAD</keyword>
<dbReference type="InterPro" id="IPR017927">
    <property type="entry name" value="FAD-bd_FR_type"/>
</dbReference>
<dbReference type="InterPro" id="IPR039261">
    <property type="entry name" value="FNR_nucleotide-bd"/>
</dbReference>
<evidence type="ECO:0000256" key="11">
    <source>
        <dbReference type="ARBA" id="ARBA00023033"/>
    </source>
</evidence>
<dbReference type="InterPro" id="IPR001433">
    <property type="entry name" value="OxRdtase_FAD/NAD-bd"/>
</dbReference>
<dbReference type="Proteomes" id="UP001589814">
    <property type="component" value="Unassembled WGS sequence"/>
</dbReference>
<evidence type="ECO:0000313" key="17">
    <source>
        <dbReference type="Proteomes" id="UP001589814"/>
    </source>
</evidence>
<evidence type="ECO:0000313" key="16">
    <source>
        <dbReference type="EMBL" id="MFC0267719.1"/>
    </source>
</evidence>
<organism evidence="16 17">
    <name type="scientific">Kushneria aurantia</name>
    <dbReference type="NCBI Taxonomy" id="504092"/>
    <lineage>
        <taxon>Bacteria</taxon>
        <taxon>Pseudomonadati</taxon>
        <taxon>Pseudomonadota</taxon>
        <taxon>Gammaproteobacteria</taxon>
        <taxon>Oceanospirillales</taxon>
        <taxon>Halomonadaceae</taxon>
        <taxon>Kushneria</taxon>
    </lineage>
</organism>
<feature type="region of interest" description="Disordered" evidence="13">
    <location>
        <begin position="456"/>
        <end position="483"/>
    </location>
</feature>
<dbReference type="InterPro" id="IPR017938">
    <property type="entry name" value="Riboflavin_synthase-like_b-brl"/>
</dbReference>
<comment type="catalytic activity">
    <reaction evidence="12">
        <text>an organic molecule + reduced [NADPH--hemoprotein reductase] + O2 = an alcohol + oxidized [NADPH--hemoprotein reductase] + H2O + H(+)</text>
        <dbReference type="Rhea" id="RHEA:17149"/>
        <dbReference type="Rhea" id="RHEA-COMP:11964"/>
        <dbReference type="Rhea" id="RHEA-COMP:11965"/>
        <dbReference type="ChEBI" id="CHEBI:15377"/>
        <dbReference type="ChEBI" id="CHEBI:15378"/>
        <dbReference type="ChEBI" id="CHEBI:15379"/>
        <dbReference type="ChEBI" id="CHEBI:30879"/>
        <dbReference type="ChEBI" id="CHEBI:57618"/>
        <dbReference type="ChEBI" id="CHEBI:58210"/>
        <dbReference type="ChEBI" id="CHEBI:142491"/>
        <dbReference type="EC" id="1.14.14.1"/>
    </reaction>
</comment>
<keyword evidence="10 12" id="KW-0408">Iron</keyword>
<keyword evidence="9 12" id="KW-0560">Oxidoreductase</keyword>
<evidence type="ECO:0000256" key="9">
    <source>
        <dbReference type="ARBA" id="ARBA00023002"/>
    </source>
</evidence>
<dbReference type="CDD" id="cd11068">
    <property type="entry name" value="CYP120A1"/>
    <property type="match status" value="1"/>
</dbReference>
<dbReference type="InterPro" id="IPR002401">
    <property type="entry name" value="Cyt_P450_E_grp-I"/>
</dbReference>
<dbReference type="PROSITE" id="PS50902">
    <property type="entry name" value="FLAVODOXIN_LIKE"/>
    <property type="match status" value="1"/>
</dbReference>
<dbReference type="EC" id="1.6.2.4" evidence="12"/>
<dbReference type="InterPro" id="IPR023173">
    <property type="entry name" value="NADPH_Cyt_P450_Rdtase_alpha"/>
</dbReference>
<keyword evidence="6 12" id="KW-0479">Metal-binding</keyword>
<evidence type="ECO:0000256" key="6">
    <source>
        <dbReference type="ARBA" id="ARBA00022723"/>
    </source>
</evidence>
<gene>
    <name evidence="16" type="ORF">ACFFHW_06865</name>
</gene>
<evidence type="ECO:0000259" key="15">
    <source>
        <dbReference type="PROSITE" id="PS51384"/>
    </source>
</evidence>
<keyword evidence="12" id="KW-0249">Electron transport</keyword>
<feature type="domain" description="FAD-binding FR-type" evidence="15">
    <location>
        <begin position="667"/>
        <end position="898"/>
    </location>
</feature>
<keyword evidence="8 12" id="KW-0521">NADP</keyword>
<comment type="similarity">
    <text evidence="1 12">In the N-terminal section; belongs to the cytochrome P450 family.</text>
</comment>
<evidence type="ECO:0000256" key="3">
    <source>
        <dbReference type="ARBA" id="ARBA00022617"/>
    </source>
</evidence>
<evidence type="ECO:0000256" key="10">
    <source>
        <dbReference type="ARBA" id="ARBA00023004"/>
    </source>
</evidence>
<dbReference type="PANTHER" id="PTHR19384:SF17">
    <property type="entry name" value="NADPH--CYTOCHROME P450 REDUCTASE"/>
    <property type="match status" value="1"/>
</dbReference>
<dbReference type="Pfam" id="PF00667">
    <property type="entry name" value="FAD_binding_1"/>
    <property type="match status" value="1"/>
</dbReference>
<dbReference type="InterPro" id="IPR003097">
    <property type="entry name" value="CysJ-like_FAD-binding"/>
</dbReference>
<dbReference type="Pfam" id="PF00067">
    <property type="entry name" value="p450"/>
    <property type="match status" value="1"/>
</dbReference>
<dbReference type="PANTHER" id="PTHR19384">
    <property type="entry name" value="NITRIC OXIDE SYNTHASE-RELATED"/>
    <property type="match status" value="1"/>
</dbReference>
<protein>
    <recommendedName>
        <fullName evidence="12">Bifunctional cytochrome P450/NADPH--P450 reductase</fullName>
    </recommendedName>
    <domain>
        <recommendedName>
            <fullName evidence="12">Cytochrome P450</fullName>
            <ecNumber evidence="12">1.14.14.1</ecNumber>
        </recommendedName>
    </domain>
    <domain>
        <recommendedName>
            <fullName evidence="12">NADPH--cytochrome P450 reductase</fullName>
            <ecNumber evidence="12">1.6.2.4</ecNumber>
        </recommendedName>
    </domain>
</protein>
<dbReference type="InterPro" id="IPR029039">
    <property type="entry name" value="Flavoprotein-like_sf"/>
</dbReference>
<comment type="catalytic activity">
    <reaction evidence="12">
        <text>2 oxidized [cytochrome P450] + NADPH = 2 reduced [cytochrome P450] + NADP(+) + H(+)</text>
        <dbReference type="Rhea" id="RHEA:24040"/>
        <dbReference type="Rhea" id="RHEA-COMP:14627"/>
        <dbReference type="Rhea" id="RHEA-COMP:14628"/>
        <dbReference type="ChEBI" id="CHEBI:15378"/>
        <dbReference type="ChEBI" id="CHEBI:55376"/>
        <dbReference type="ChEBI" id="CHEBI:57783"/>
        <dbReference type="ChEBI" id="CHEBI:58349"/>
        <dbReference type="ChEBI" id="CHEBI:60344"/>
        <dbReference type="EC" id="1.6.2.4"/>
    </reaction>
</comment>
<dbReference type="SUPFAM" id="SSF63380">
    <property type="entry name" value="Riboflavin synthase domain-like"/>
    <property type="match status" value="1"/>
</dbReference>
<evidence type="ECO:0000259" key="14">
    <source>
        <dbReference type="PROSITE" id="PS50902"/>
    </source>
</evidence>
<dbReference type="Gene3D" id="2.40.30.10">
    <property type="entry name" value="Translation factors"/>
    <property type="match status" value="1"/>
</dbReference>
<keyword evidence="11 12" id="KW-0503">Monooxygenase</keyword>
<dbReference type="InterPro" id="IPR036396">
    <property type="entry name" value="Cyt_P450_sf"/>
</dbReference>
<evidence type="ECO:0000256" key="2">
    <source>
        <dbReference type="ARBA" id="ARBA00022448"/>
    </source>
</evidence>
<dbReference type="Gene3D" id="1.20.990.10">
    <property type="entry name" value="NADPH-cytochrome p450 Reductase, Chain A, domain 3"/>
    <property type="match status" value="1"/>
</dbReference>
<dbReference type="InterPro" id="IPR017972">
    <property type="entry name" value="Cyt_P450_CS"/>
</dbReference>
<evidence type="ECO:0000256" key="7">
    <source>
        <dbReference type="ARBA" id="ARBA00022827"/>
    </source>
</evidence>
<dbReference type="Gene3D" id="3.40.50.360">
    <property type="match status" value="1"/>
</dbReference>
<dbReference type="Gene3D" id="1.10.630.10">
    <property type="entry name" value="Cytochrome P450"/>
    <property type="match status" value="1"/>
</dbReference>
<reference evidence="16 17" key="1">
    <citation type="submission" date="2024-09" db="EMBL/GenBank/DDBJ databases">
        <authorList>
            <person name="Sun Q."/>
            <person name="Mori K."/>
        </authorList>
    </citation>
    <scope>NUCLEOTIDE SEQUENCE [LARGE SCALE GENOMIC DNA]</scope>
    <source>
        <strain evidence="16 17">CCM 7415</strain>
    </source>
</reference>
<name>A0ABV6G2C1_9GAMM</name>
<keyword evidence="5 12" id="KW-0288">FMN</keyword>
<accession>A0ABV6G2C1</accession>